<proteinExistence type="predicted"/>
<accession>A0A9P4Q3F7</accession>
<keyword evidence="3" id="KW-1185">Reference proteome</keyword>
<reference evidence="2" key="1">
    <citation type="journal article" date="2020" name="Stud. Mycol.">
        <title>101 Dothideomycetes genomes: a test case for predicting lifestyles and emergence of pathogens.</title>
        <authorList>
            <person name="Haridas S."/>
            <person name="Albert R."/>
            <person name="Binder M."/>
            <person name="Bloem J."/>
            <person name="Labutti K."/>
            <person name="Salamov A."/>
            <person name="Andreopoulos B."/>
            <person name="Baker S."/>
            <person name="Barry K."/>
            <person name="Bills G."/>
            <person name="Bluhm B."/>
            <person name="Cannon C."/>
            <person name="Castanera R."/>
            <person name="Culley D."/>
            <person name="Daum C."/>
            <person name="Ezra D."/>
            <person name="Gonzalez J."/>
            <person name="Henrissat B."/>
            <person name="Kuo A."/>
            <person name="Liang C."/>
            <person name="Lipzen A."/>
            <person name="Lutzoni F."/>
            <person name="Magnuson J."/>
            <person name="Mondo S."/>
            <person name="Nolan M."/>
            <person name="Ohm R."/>
            <person name="Pangilinan J."/>
            <person name="Park H.-J."/>
            <person name="Ramirez L."/>
            <person name="Alfaro M."/>
            <person name="Sun H."/>
            <person name="Tritt A."/>
            <person name="Yoshinaga Y."/>
            <person name="Zwiers L.-H."/>
            <person name="Turgeon B."/>
            <person name="Goodwin S."/>
            <person name="Spatafora J."/>
            <person name="Crous P."/>
            <person name="Grigoriev I."/>
        </authorList>
    </citation>
    <scope>NUCLEOTIDE SEQUENCE</scope>
    <source>
        <strain evidence="2">CBS 116435</strain>
    </source>
</reference>
<gene>
    <name evidence="2" type="ORF">K431DRAFT_287260</name>
</gene>
<feature type="region of interest" description="Disordered" evidence="1">
    <location>
        <begin position="1"/>
        <end position="25"/>
    </location>
</feature>
<dbReference type="Proteomes" id="UP000799441">
    <property type="component" value="Unassembled WGS sequence"/>
</dbReference>
<evidence type="ECO:0000256" key="1">
    <source>
        <dbReference type="SAM" id="MobiDB-lite"/>
    </source>
</evidence>
<evidence type="ECO:0000313" key="3">
    <source>
        <dbReference type="Proteomes" id="UP000799441"/>
    </source>
</evidence>
<name>A0A9P4Q3F7_9PEZI</name>
<comment type="caution">
    <text evidence="2">The sequence shown here is derived from an EMBL/GenBank/DDBJ whole genome shotgun (WGS) entry which is preliminary data.</text>
</comment>
<dbReference type="EMBL" id="MU003819">
    <property type="protein sequence ID" value="KAF2718795.1"/>
    <property type="molecule type" value="Genomic_DNA"/>
</dbReference>
<protein>
    <submittedName>
        <fullName evidence="2">Uncharacterized protein</fullName>
    </submittedName>
</protein>
<dbReference type="AlphaFoldDB" id="A0A9P4Q3F7"/>
<evidence type="ECO:0000313" key="2">
    <source>
        <dbReference type="EMBL" id="KAF2718795.1"/>
    </source>
</evidence>
<sequence length="226" mass="24060">MVLNTQSIDNIPPTEGYVNPTSQSASEAAYGPDEVIFTDSIPIDNRVSSSASFRTPYITQHSLQGYHRSAVTIDPGMLVRELPIIAQDLNAIAVGSSLALPSQLASDYINHLSTTRQIIDSRFTSTDGTSPTQPLLTSINSYGVAGAASRRLAEALSSGAANSDVNLAEIAPYIITDTEEHVSVADVIAFAGARGFQGPIDFIRAIMVDMHRPGGVRGLNRDEDRG</sequence>
<organism evidence="2 3">
    <name type="scientific">Polychaeton citri CBS 116435</name>
    <dbReference type="NCBI Taxonomy" id="1314669"/>
    <lineage>
        <taxon>Eukaryota</taxon>
        <taxon>Fungi</taxon>
        <taxon>Dikarya</taxon>
        <taxon>Ascomycota</taxon>
        <taxon>Pezizomycotina</taxon>
        <taxon>Dothideomycetes</taxon>
        <taxon>Dothideomycetidae</taxon>
        <taxon>Capnodiales</taxon>
        <taxon>Capnodiaceae</taxon>
        <taxon>Polychaeton</taxon>
    </lineage>
</organism>